<feature type="binding site" evidence="16">
    <location>
        <begin position="94"/>
        <end position="97"/>
    </location>
    <ligand>
        <name>substrate</name>
    </ligand>
</feature>
<dbReference type="InterPro" id="IPR004619">
    <property type="entry name" value="Type_III_PanK"/>
</dbReference>
<evidence type="ECO:0000256" key="15">
    <source>
        <dbReference type="ARBA" id="ARBA00040883"/>
    </source>
</evidence>
<organism evidence="17 18">
    <name type="scientific">Bizionia sediminis</name>
    <dbReference type="NCBI Taxonomy" id="1737064"/>
    <lineage>
        <taxon>Bacteria</taxon>
        <taxon>Pseudomonadati</taxon>
        <taxon>Bacteroidota</taxon>
        <taxon>Flavobacteriia</taxon>
        <taxon>Flavobacteriales</taxon>
        <taxon>Flavobacteriaceae</taxon>
        <taxon>Bizionia</taxon>
    </lineage>
</organism>
<keyword evidence="8 16" id="KW-0808">Transferase</keyword>
<evidence type="ECO:0000256" key="14">
    <source>
        <dbReference type="ARBA" id="ARBA00038036"/>
    </source>
</evidence>
<keyword evidence="7 16" id="KW-0963">Cytoplasm</keyword>
<keyword evidence="10 16" id="KW-0418">Kinase</keyword>
<evidence type="ECO:0000256" key="11">
    <source>
        <dbReference type="ARBA" id="ARBA00022840"/>
    </source>
</evidence>
<keyword evidence="9 16" id="KW-0547">Nucleotide-binding</keyword>
<dbReference type="Proteomes" id="UP001597472">
    <property type="component" value="Unassembled WGS sequence"/>
</dbReference>
<evidence type="ECO:0000256" key="10">
    <source>
        <dbReference type="ARBA" id="ARBA00022777"/>
    </source>
</evidence>
<dbReference type="InterPro" id="IPR043129">
    <property type="entry name" value="ATPase_NBD"/>
</dbReference>
<dbReference type="NCBIfam" id="TIGR00671">
    <property type="entry name" value="baf"/>
    <property type="match status" value="1"/>
</dbReference>
<name>A0ABW5KVP9_9FLAO</name>
<feature type="active site" description="Proton acceptor" evidence="16">
    <location>
        <position position="96"/>
    </location>
</feature>
<evidence type="ECO:0000256" key="8">
    <source>
        <dbReference type="ARBA" id="ARBA00022679"/>
    </source>
</evidence>
<dbReference type="PANTHER" id="PTHR34265">
    <property type="entry name" value="TYPE III PANTOTHENATE KINASE"/>
    <property type="match status" value="1"/>
</dbReference>
<comment type="cofactor">
    <cofactor evidence="16">
        <name>NH4(+)</name>
        <dbReference type="ChEBI" id="CHEBI:28938"/>
    </cofactor>
    <cofactor evidence="16">
        <name>K(+)</name>
        <dbReference type="ChEBI" id="CHEBI:29103"/>
    </cofactor>
    <text evidence="16">A monovalent cation. Ammonium or potassium.</text>
</comment>
<dbReference type="PANTHER" id="PTHR34265:SF1">
    <property type="entry name" value="TYPE III PANTOTHENATE KINASE"/>
    <property type="match status" value="1"/>
</dbReference>
<evidence type="ECO:0000256" key="16">
    <source>
        <dbReference type="HAMAP-Rule" id="MF_01274"/>
    </source>
</evidence>
<dbReference type="GO" id="GO:0004594">
    <property type="term" value="F:pantothenate kinase activity"/>
    <property type="evidence" value="ECO:0007669"/>
    <property type="project" value="UniProtKB-EC"/>
</dbReference>
<dbReference type="Gene3D" id="3.30.420.40">
    <property type="match status" value="2"/>
</dbReference>
<comment type="cofactor">
    <cofactor evidence="2">
        <name>K(+)</name>
        <dbReference type="ChEBI" id="CHEBI:29103"/>
    </cofactor>
</comment>
<keyword evidence="11 16" id="KW-0067">ATP-binding</keyword>
<dbReference type="SUPFAM" id="SSF53067">
    <property type="entry name" value="Actin-like ATPase domain"/>
    <property type="match status" value="2"/>
</dbReference>
<dbReference type="EC" id="2.7.1.33" evidence="6 16"/>
<evidence type="ECO:0000256" key="5">
    <source>
        <dbReference type="ARBA" id="ARBA00011738"/>
    </source>
</evidence>
<dbReference type="CDD" id="cd24015">
    <property type="entry name" value="ASKHA_NBD_PanK-III"/>
    <property type="match status" value="1"/>
</dbReference>
<dbReference type="EMBL" id="JBHULS010000008">
    <property type="protein sequence ID" value="MFD2552691.1"/>
    <property type="molecule type" value="Genomic_DNA"/>
</dbReference>
<feature type="binding site" evidence="16">
    <location>
        <begin position="6"/>
        <end position="13"/>
    </location>
    <ligand>
        <name>ATP</name>
        <dbReference type="ChEBI" id="CHEBI:30616"/>
    </ligand>
</feature>
<comment type="subunit">
    <text evidence="5 16">Homodimer.</text>
</comment>
<sequence length="243" mass="26688">MNLIIDIGNTRVKTAVFQGYELLVKENDVLNNLENKIQLLMARFPEIKNCILSSVGLQTQIPAQLLPKHLHTLILNPKTPLPIINGYETPKTLGMDRLALACAAANKYPNNDCLIIDVGTCITYDFISKNNRYLGGAISPGLQLRYTALNSLTANLPLLKPETPKALIGTTTNGAIHAGVVYGILSEIDGVIARYQEKYSDLTVILTGGDTNFLSKQLKSSIFAHSNFLLEGLNHILHYNTNE</sequence>
<evidence type="ECO:0000256" key="12">
    <source>
        <dbReference type="ARBA" id="ARBA00022958"/>
    </source>
</evidence>
<feature type="binding site" evidence="16">
    <location>
        <position position="120"/>
    </location>
    <ligand>
        <name>ATP</name>
        <dbReference type="ChEBI" id="CHEBI:30616"/>
    </ligand>
</feature>
<evidence type="ECO:0000256" key="9">
    <source>
        <dbReference type="ARBA" id="ARBA00022741"/>
    </source>
</evidence>
<feature type="binding site" evidence="16">
    <location>
        <position position="87"/>
    </location>
    <ligand>
        <name>substrate</name>
    </ligand>
</feature>
<evidence type="ECO:0000256" key="6">
    <source>
        <dbReference type="ARBA" id="ARBA00012102"/>
    </source>
</evidence>
<keyword evidence="13 16" id="KW-0173">Coenzyme A biosynthesis</keyword>
<protein>
    <recommendedName>
        <fullName evidence="15 16">Type III pantothenate kinase</fullName>
        <ecNumber evidence="6 16">2.7.1.33</ecNumber>
    </recommendedName>
    <alternativeName>
        <fullName evidence="16">PanK-III</fullName>
    </alternativeName>
    <alternativeName>
        <fullName evidence="16">Pantothenic acid kinase</fullName>
    </alternativeName>
</protein>
<evidence type="ECO:0000256" key="4">
    <source>
        <dbReference type="ARBA" id="ARBA00005225"/>
    </source>
</evidence>
<comment type="subcellular location">
    <subcellularLocation>
        <location evidence="3 16">Cytoplasm</location>
    </subcellularLocation>
</comment>
<accession>A0ABW5KVP9</accession>
<comment type="catalytic activity">
    <reaction evidence="1 16">
        <text>(R)-pantothenate + ATP = (R)-4'-phosphopantothenate + ADP + H(+)</text>
        <dbReference type="Rhea" id="RHEA:16373"/>
        <dbReference type="ChEBI" id="CHEBI:10986"/>
        <dbReference type="ChEBI" id="CHEBI:15378"/>
        <dbReference type="ChEBI" id="CHEBI:29032"/>
        <dbReference type="ChEBI" id="CHEBI:30616"/>
        <dbReference type="ChEBI" id="CHEBI:456216"/>
        <dbReference type="EC" id="2.7.1.33"/>
    </reaction>
</comment>
<keyword evidence="16" id="KW-0479">Metal-binding</keyword>
<evidence type="ECO:0000256" key="3">
    <source>
        <dbReference type="ARBA" id="ARBA00004496"/>
    </source>
</evidence>
<evidence type="ECO:0000313" key="18">
    <source>
        <dbReference type="Proteomes" id="UP001597472"/>
    </source>
</evidence>
<keyword evidence="12 16" id="KW-0630">Potassium</keyword>
<dbReference type="RefSeq" id="WP_376895136.1">
    <property type="nucleotide sequence ID" value="NZ_JBHULS010000008.1"/>
</dbReference>
<proteinExistence type="inferred from homology"/>
<dbReference type="HAMAP" id="MF_01274">
    <property type="entry name" value="Pantothen_kinase_3"/>
    <property type="match status" value="1"/>
</dbReference>
<reference evidence="18" key="1">
    <citation type="journal article" date="2019" name="Int. J. Syst. Evol. Microbiol.">
        <title>The Global Catalogue of Microorganisms (GCM) 10K type strain sequencing project: providing services to taxonomists for standard genome sequencing and annotation.</title>
        <authorList>
            <consortium name="The Broad Institute Genomics Platform"/>
            <consortium name="The Broad Institute Genome Sequencing Center for Infectious Disease"/>
            <person name="Wu L."/>
            <person name="Ma J."/>
        </authorList>
    </citation>
    <scope>NUCLEOTIDE SEQUENCE [LARGE SCALE GENOMIC DNA]</scope>
    <source>
        <strain evidence="18">KCTC 42587</strain>
    </source>
</reference>
<comment type="similarity">
    <text evidence="14 16">Belongs to the type III pantothenate kinase family.</text>
</comment>
<evidence type="ECO:0000256" key="7">
    <source>
        <dbReference type="ARBA" id="ARBA00022490"/>
    </source>
</evidence>
<evidence type="ECO:0000256" key="1">
    <source>
        <dbReference type="ARBA" id="ARBA00001206"/>
    </source>
</evidence>
<comment type="caution">
    <text evidence="17">The sequence shown here is derived from an EMBL/GenBank/DDBJ whole genome shotgun (WGS) entry which is preliminary data.</text>
</comment>
<evidence type="ECO:0000256" key="2">
    <source>
        <dbReference type="ARBA" id="ARBA00001958"/>
    </source>
</evidence>
<dbReference type="Pfam" id="PF03309">
    <property type="entry name" value="Pan_kinase"/>
    <property type="match status" value="1"/>
</dbReference>
<evidence type="ECO:0000256" key="13">
    <source>
        <dbReference type="ARBA" id="ARBA00022993"/>
    </source>
</evidence>
<dbReference type="NCBIfam" id="NF009853">
    <property type="entry name" value="PRK13320.1-5"/>
    <property type="match status" value="1"/>
</dbReference>
<gene>
    <name evidence="16" type="primary">coaX</name>
    <name evidence="17" type="ORF">ACFSQP_12795</name>
</gene>
<feature type="binding site" evidence="16">
    <location>
        <position position="117"/>
    </location>
    <ligand>
        <name>K(+)</name>
        <dbReference type="ChEBI" id="CHEBI:29103"/>
    </ligand>
</feature>
<comment type="function">
    <text evidence="16">Catalyzes the phosphorylation of pantothenate (Pan), the first step in CoA biosynthesis.</text>
</comment>
<keyword evidence="18" id="KW-1185">Reference proteome</keyword>
<comment type="pathway">
    <text evidence="4 16">Cofactor biosynthesis; coenzyme A biosynthesis; CoA from (R)-pantothenate: step 1/5.</text>
</comment>
<evidence type="ECO:0000313" key="17">
    <source>
        <dbReference type="EMBL" id="MFD2552691.1"/>
    </source>
</evidence>
<feature type="binding site" evidence="16">
    <location>
        <position position="172"/>
    </location>
    <ligand>
        <name>substrate</name>
    </ligand>
</feature>